<evidence type="ECO:0000256" key="3">
    <source>
        <dbReference type="ARBA" id="ARBA00023163"/>
    </source>
</evidence>
<name>A0AAE1SUZ8_9SOLA</name>
<dbReference type="InterPro" id="IPR011598">
    <property type="entry name" value="bHLH_dom"/>
</dbReference>
<reference evidence="7" key="1">
    <citation type="submission" date="2023-12" db="EMBL/GenBank/DDBJ databases">
        <title>Genome assembly of Anisodus tanguticus.</title>
        <authorList>
            <person name="Wang Y.-J."/>
        </authorList>
    </citation>
    <scope>NUCLEOTIDE SEQUENCE</scope>
    <source>
        <strain evidence="7">KB-2021</strain>
        <tissue evidence="7">Leaf</tissue>
    </source>
</reference>
<dbReference type="InterPro" id="IPR024097">
    <property type="entry name" value="bHLH_ZIP_TF"/>
</dbReference>
<dbReference type="Gene3D" id="4.10.280.10">
    <property type="entry name" value="Helix-loop-helix DNA-binding domain"/>
    <property type="match status" value="1"/>
</dbReference>
<feature type="domain" description="BHLH" evidence="6">
    <location>
        <begin position="303"/>
        <end position="353"/>
    </location>
</feature>
<evidence type="ECO:0000259" key="6">
    <source>
        <dbReference type="PROSITE" id="PS50888"/>
    </source>
</evidence>
<keyword evidence="8" id="KW-1185">Reference proteome</keyword>
<organism evidence="7 8">
    <name type="scientific">Anisodus tanguticus</name>
    <dbReference type="NCBI Taxonomy" id="243964"/>
    <lineage>
        <taxon>Eukaryota</taxon>
        <taxon>Viridiplantae</taxon>
        <taxon>Streptophyta</taxon>
        <taxon>Embryophyta</taxon>
        <taxon>Tracheophyta</taxon>
        <taxon>Spermatophyta</taxon>
        <taxon>Magnoliopsida</taxon>
        <taxon>eudicotyledons</taxon>
        <taxon>Gunneridae</taxon>
        <taxon>Pentapetalae</taxon>
        <taxon>asterids</taxon>
        <taxon>lamiids</taxon>
        <taxon>Solanales</taxon>
        <taxon>Solanaceae</taxon>
        <taxon>Solanoideae</taxon>
        <taxon>Hyoscyameae</taxon>
        <taxon>Anisodus</taxon>
    </lineage>
</organism>
<dbReference type="PANTHER" id="PTHR12565:SF399">
    <property type="entry name" value="TRANSCRIPTION FACTOR BHLH78-LIKE"/>
    <property type="match status" value="1"/>
</dbReference>
<keyword evidence="3" id="KW-0804">Transcription</keyword>
<accession>A0AAE1SUZ8</accession>
<proteinExistence type="predicted"/>
<dbReference type="GO" id="GO:0046983">
    <property type="term" value="F:protein dimerization activity"/>
    <property type="evidence" value="ECO:0007669"/>
    <property type="project" value="InterPro"/>
</dbReference>
<keyword evidence="2" id="KW-0805">Transcription regulation</keyword>
<dbReference type="SUPFAM" id="SSF47459">
    <property type="entry name" value="HLH, helix-loop-helix DNA-binding domain"/>
    <property type="match status" value="1"/>
</dbReference>
<sequence>MDNDYLSNGGIPLNSLHSPQELNSDYFLNTHWDKNSTDQYTHFDSALSSMVSSNDSSSLQLGTICSSPSPQFTNHVGNYDNSSWCYTTPLNSPPKLHIKDKLSNLGNSVLMIAPPFSAPSANPGLAAKFSCFSSPSFNGRTSQFELNNDESGYGSCTGSMGRGNLSSPSLVQNKNSSQTQVEILNLGKISGPNGNSNEECSISEQVKSGEIGSKTPSVLNSRKRKGVSRGKGKNNVQIVGDNGDGTWEKICKLIQGNGNNNGSIKMEEQRGSESDEAEKEQKGNQKISEAPKDYIHVRARRGQATDSHSLAERVRREKISQRMKLLQDLVPGCNKVTGKALMLDEIINYVQSLQRQVEFLSMKLASVNPRMDFHIDNLLPKDLCQPNGSLHQHVFPLDGFGENLAQLPTICEDDLQSIV</sequence>
<dbReference type="GO" id="GO:0003700">
    <property type="term" value="F:DNA-binding transcription factor activity"/>
    <property type="evidence" value="ECO:0007669"/>
    <property type="project" value="TreeGrafter"/>
</dbReference>
<evidence type="ECO:0000313" key="7">
    <source>
        <dbReference type="EMBL" id="KAK4376188.1"/>
    </source>
</evidence>
<feature type="region of interest" description="Disordered" evidence="5">
    <location>
        <begin position="188"/>
        <end position="240"/>
    </location>
</feature>
<dbReference type="AlphaFoldDB" id="A0AAE1SUZ8"/>
<comment type="caution">
    <text evidence="7">The sequence shown here is derived from an EMBL/GenBank/DDBJ whole genome shotgun (WGS) entry which is preliminary data.</text>
</comment>
<dbReference type="Proteomes" id="UP001291623">
    <property type="component" value="Unassembled WGS sequence"/>
</dbReference>
<evidence type="ECO:0000256" key="5">
    <source>
        <dbReference type="SAM" id="MobiDB-lite"/>
    </source>
</evidence>
<dbReference type="InterPro" id="IPR036638">
    <property type="entry name" value="HLH_DNA-bd_sf"/>
</dbReference>
<feature type="region of interest" description="Disordered" evidence="5">
    <location>
        <begin position="258"/>
        <end position="292"/>
    </location>
</feature>
<dbReference type="PANTHER" id="PTHR12565">
    <property type="entry name" value="STEROL REGULATORY ELEMENT-BINDING PROTEIN"/>
    <property type="match status" value="1"/>
</dbReference>
<dbReference type="Pfam" id="PF00010">
    <property type="entry name" value="HLH"/>
    <property type="match status" value="1"/>
</dbReference>
<dbReference type="GO" id="GO:0005634">
    <property type="term" value="C:nucleus"/>
    <property type="evidence" value="ECO:0007669"/>
    <property type="project" value="UniProtKB-SubCell"/>
</dbReference>
<evidence type="ECO:0000256" key="2">
    <source>
        <dbReference type="ARBA" id="ARBA00023015"/>
    </source>
</evidence>
<evidence type="ECO:0000256" key="1">
    <source>
        <dbReference type="ARBA" id="ARBA00004123"/>
    </source>
</evidence>
<feature type="compositionally biased region" description="Basic residues" evidence="5">
    <location>
        <begin position="221"/>
        <end position="232"/>
    </location>
</feature>
<evidence type="ECO:0000313" key="8">
    <source>
        <dbReference type="Proteomes" id="UP001291623"/>
    </source>
</evidence>
<gene>
    <name evidence="7" type="ORF">RND71_006865</name>
</gene>
<dbReference type="CDD" id="cd18919">
    <property type="entry name" value="bHLH_AtBPE_like"/>
    <property type="match status" value="1"/>
</dbReference>
<dbReference type="EMBL" id="JAVYJV010000003">
    <property type="protein sequence ID" value="KAK4376188.1"/>
    <property type="molecule type" value="Genomic_DNA"/>
</dbReference>
<dbReference type="FunFam" id="4.10.280.10:FF:000002">
    <property type="entry name" value="Basic helix-loop-helix transcription factor"/>
    <property type="match status" value="1"/>
</dbReference>
<feature type="compositionally biased region" description="Basic and acidic residues" evidence="5">
    <location>
        <begin position="265"/>
        <end position="292"/>
    </location>
</feature>
<comment type="subcellular location">
    <subcellularLocation>
        <location evidence="1">Nucleus</location>
    </subcellularLocation>
</comment>
<evidence type="ECO:0000256" key="4">
    <source>
        <dbReference type="ARBA" id="ARBA00023242"/>
    </source>
</evidence>
<dbReference type="PROSITE" id="PS50888">
    <property type="entry name" value="BHLH"/>
    <property type="match status" value="1"/>
</dbReference>
<keyword evidence="4" id="KW-0539">Nucleus</keyword>
<feature type="compositionally biased region" description="Polar residues" evidence="5">
    <location>
        <begin position="192"/>
        <end position="206"/>
    </location>
</feature>
<protein>
    <recommendedName>
        <fullName evidence="6">BHLH domain-containing protein</fullName>
    </recommendedName>
</protein>
<dbReference type="SMART" id="SM00353">
    <property type="entry name" value="HLH"/>
    <property type="match status" value="1"/>
</dbReference>